<dbReference type="Pfam" id="PF00582">
    <property type="entry name" value="Usp"/>
    <property type="match status" value="1"/>
</dbReference>
<name>A0A1H7P8S0_9BURK</name>
<organism evidence="3 4">
    <name type="scientific">Paraburkholderia caballeronis</name>
    <dbReference type="NCBI Taxonomy" id="416943"/>
    <lineage>
        <taxon>Bacteria</taxon>
        <taxon>Pseudomonadati</taxon>
        <taxon>Pseudomonadota</taxon>
        <taxon>Betaproteobacteria</taxon>
        <taxon>Burkholderiales</taxon>
        <taxon>Burkholderiaceae</taxon>
        <taxon>Paraburkholderia</taxon>
    </lineage>
</organism>
<protein>
    <submittedName>
        <fullName evidence="3">Universal stress protein family protein</fullName>
    </submittedName>
</protein>
<evidence type="ECO:0000256" key="1">
    <source>
        <dbReference type="ARBA" id="ARBA00008791"/>
    </source>
</evidence>
<gene>
    <name evidence="3" type="ORF">SAMN05192542_106269</name>
</gene>
<comment type="similarity">
    <text evidence="1">Belongs to the universal stress protein A family.</text>
</comment>
<feature type="domain" description="UspA" evidence="2">
    <location>
        <begin position="215"/>
        <end position="276"/>
    </location>
</feature>
<dbReference type="PRINTS" id="PR01438">
    <property type="entry name" value="UNVRSLSTRESS"/>
</dbReference>
<dbReference type="InterPro" id="IPR006016">
    <property type="entry name" value="UspA"/>
</dbReference>
<dbReference type="OrthoDB" id="9093913at2"/>
<accession>A0A1H7P8S0</accession>
<evidence type="ECO:0000313" key="4">
    <source>
        <dbReference type="Proteomes" id="UP000199120"/>
    </source>
</evidence>
<dbReference type="Proteomes" id="UP000199120">
    <property type="component" value="Unassembled WGS sequence"/>
</dbReference>
<sequence length="285" mass="29300">MNPEAMTVSRTHRTPPYPRVFAVIDDVTGLAPLVECAAGWAGIAADGGNAARVRVAALAGRPMPSDATPHRPRDGLCGTALLIAALETARDALEARGLDVDMELLGAEPDGAPQTVALAHAARRWNTRLLIGGPDGAAPLADAAGCPVLVLPRAPVGGASRTPPQRVFVASDGSDASADAVREVARIVAPGTAVRVGYVACEPQAGAHPADYDAVVLPAEHTGDDVAHAIVQAALQWRADLLVVGTHGGHPGARWRFASVAAQIARRSPLPLLIVPRATPAASRR</sequence>
<keyword evidence="4" id="KW-1185">Reference proteome</keyword>
<dbReference type="EMBL" id="FOAJ01000006">
    <property type="protein sequence ID" value="SEL31808.1"/>
    <property type="molecule type" value="Genomic_DNA"/>
</dbReference>
<reference evidence="4" key="1">
    <citation type="submission" date="2016-10" db="EMBL/GenBank/DDBJ databases">
        <authorList>
            <person name="Varghese N."/>
            <person name="Submissions S."/>
        </authorList>
    </citation>
    <scope>NUCLEOTIDE SEQUENCE [LARGE SCALE GENOMIC DNA]</scope>
    <source>
        <strain evidence="4">LMG 26416</strain>
    </source>
</reference>
<evidence type="ECO:0000313" key="3">
    <source>
        <dbReference type="EMBL" id="SEL31808.1"/>
    </source>
</evidence>
<dbReference type="CDD" id="cd00293">
    <property type="entry name" value="USP-like"/>
    <property type="match status" value="1"/>
</dbReference>
<dbReference type="AlphaFoldDB" id="A0A1H7P8S0"/>
<proteinExistence type="inferred from homology"/>
<evidence type="ECO:0000259" key="2">
    <source>
        <dbReference type="Pfam" id="PF00582"/>
    </source>
</evidence>
<dbReference type="SUPFAM" id="SSF52402">
    <property type="entry name" value="Adenine nucleotide alpha hydrolases-like"/>
    <property type="match status" value="1"/>
</dbReference>
<dbReference type="Gene3D" id="3.40.50.12370">
    <property type="match status" value="1"/>
</dbReference>
<dbReference type="STRING" id="416943.SAMN05445871_5401"/>
<dbReference type="InterPro" id="IPR006015">
    <property type="entry name" value="Universal_stress_UspA"/>
</dbReference>